<dbReference type="GO" id="GO:0004518">
    <property type="term" value="F:nuclease activity"/>
    <property type="evidence" value="ECO:0007669"/>
    <property type="project" value="UniProtKB-KW"/>
</dbReference>
<dbReference type="InterPro" id="IPR007346">
    <property type="entry name" value="Endonuclease-I"/>
</dbReference>
<comment type="similarity">
    <text evidence="1">Belongs to the EndA/NucM nuclease family.</text>
</comment>
<dbReference type="RefSeq" id="WP_068335519.1">
    <property type="nucleotide sequence ID" value="NZ_LVHF01000033.1"/>
</dbReference>
<dbReference type="SUPFAM" id="SSF54060">
    <property type="entry name" value="His-Me finger endonucleases"/>
    <property type="match status" value="1"/>
</dbReference>
<dbReference type="PANTHER" id="PTHR33607:SF2">
    <property type="entry name" value="ENDONUCLEASE-1"/>
    <property type="match status" value="1"/>
</dbReference>
<proteinExistence type="inferred from homology"/>
<dbReference type="AlphaFoldDB" id="A0A178K3B1"/>
<dbReference type="Pfam" id="PF04231">
    <property type="entry name" value="Endonuclease_1"/>
    <property type="match status" value="1"/>
</dbReference>
<gene>
    <name evidence="5" type="ORF">A3K86_19790</name>
</gene>
<keyword evidence="6" id="KW-1185">Reference proteome</keyword>
<evidence type="ECO:0000313" key="6">
    <source>
        <dbReference type="Proteomes" id="UP000078503"/>
    </source>
</evidence>
<dbReference type="EMBL" id="LVHF01000033">
    <property type="protein sequence ID" value="OAN11202.1"/>
    <property type="molecule type" value="Genomic_DNA"/>
</dbReference>
<reference evidence="5 6" key="1">
    <citation type="submission" date="2016-03" db="EMBL/GenBank/DDBJ databases">
        <title>Photobacterium proteolyticum sp. nov. a protease producing bacterium isolated from ocean sediments of Laizhou Bay.</title>
        <authorList>
            <person name="Li Y."/>
        </authorList>
    </citation>
    <scope>NUCLEOTIDE SEQUENCE [LARGE SCALE GENOMIC DNA]</scope>
    <source>
        <strain evidence="5 6">R-40508</strain>
    </source>
</reference>
<evidence type="ECO:0000256" key="4">
    <source>
        <dbReference type="SAM" id="SignalP"/>
    </source>
</evidence>
<evidence type="ECO:0000256" key="2">
    <source>
        <dbReference type="ARBA" id="ARBA00022722"/>
    </source>
</evidence>
<feature type="signal peptide" evidence="4">
    <location>
        <begin position="1"/>
        <end position="24"/>
    </location>
</feature>
<keyword evidence="3" id="KW-0378">Hydrolase</keyword>
<dbReference type="PANTHER" id="PTHR33607">
    <property type="entry name" value="ENDONUCLEASE-1"/>
    <property type="match status" value="1"/>
</dbReference>
<dbReference type="GO" id="GO:0016787">
    <property type="term" value="F:hydrolase activity"/>
    <property type="evidence" value="ECO:0007669"/>
    <property type="project" value="UniProtKB-KW"/>
</dbReference>
<dbReference type="InterPro" id="IPR044925">
    <property type="entry name" value="His-Me_finger_sf"/>
</dbReference>
<keyword evidence="4" id="KW-0732">Signal</keyword>
<protein>
    <submittedName>
        <fullName evidence="5">Ribonuclease</fullName>
    </submittedName>
</protein>
<accession>A0A178K3B1</accession>
<dbReference type="OrthoDB" id="9800417at2"/>
<feature type="chain" id="PRO_5008089962" evidence="4">
    <location>
        <begin position="25"/>
        <end position="266"/>
    </location>
</feature>
<evidence type="ECO:0000256" key="3">
    <source>
        <dbReference type="ARBA" id="ARBA00022801"/>
    </source>
</evidence>
<sequence length="266" mass="29985">MKKTFTLSCLLASALIAAAPASYAANYPEGYYVEAQGLHGDALKDMLAVIAARGHKQLTYSQVWSALKDTNQDPANPENVILFYSGRSQAKDFNSSGSNNRDAWNREHLWPKSFGFKRKNQWGYTDIHHLQPTDAQINSIRSNKDFGYGGQPISKSPFNKTTSTTFEPRDAVKGDTARAIFYMAVRYQGNDANMPDLYLVNDTSSTSGQPKIGKLCTLLQWHNADPVDNWEQQRHEKAVKWQGNRNPFIDNPSWVNDIYDDKCPQL</sequence>
<name>A0A178K3B1_9GAMM</name>
<dbReference type="Proteomes" id="UP000078503">
    <property type="component" value="Unassembled WGS sequence"/>
</dbReference>
<organism evidence="5 6">
    <name type="scientific">Photobacterium jeanii</name>
    <dbReference type="NCBI Taxonomy" id="858640"/>
    <lineage>
        <taxon>Bacteria</taxon>
        <taxon>Pseudomonadati</taxon>
        <taxon>Pseudomonadota</taxon>
        <taxon>Gammaproteobacteria</taxon>
        <taxon>Vibrionales</taxon>
        <taxon>Vibrionaceae</taxon>
        <taxon>Photobacterium</taxon>
    </lineage>
</organism>
<comment type="caution">
    <text evidence="5">The sequence shown here is derived from an EMBL/GenBank/DDBJ whole genome shotgun (WGS) entry which is preliminary data.</text>
</comment>
<evidence type="ECO:0000256" key="1">
    <source>
        <dbReference type="ARBA" id="ARBA00006429"/>
    </source>
</evidence>
<evidence type="ECO:0000313" key="5">
    <source>
        <dbReference type="EMBL" id="OAN11202.1"/>
    </source>
</evidence>
<keyword evidence="2" id="KW-0540">Nuclease</keyword>